<protein>
    <recommendedName>
        <fullName evidence="4">Transposase</fullName>
    </recommendedName>
</protein>
<gene>
    <name evidence="2" type="ORF">POL72_45605</name>
</gene>
<evidence type="ECO:0000256" key="1">
    <source>
        <dbReference type="SAM" id="MobiDB-lite"/>
    </source>
</evidence>
<dbReference type="Proteomes" id="UP001217485">
    <property type="component" value="Unassembled WGS sequence"/>
</dbReference>
<evidence type="ECO:0000313" key="3">
    <source>
        <dbReference type="Proteomes" id="UP001217485"/>
    </source>
</evidence>
<feature type="region of interest" description="Disordered" evidence="1">
    <location>
        <begin position="1"/>
        <end position="60"/>
    </location>
</feature>
<feature type="compositionally biased region" description="Basic and acidic residues" evidence="1">
    <location>
        <begin position="16"/>
        <end position="27"/>
    </location>
</feature>
<evidence type="ECO:0000313" key="2">
    <source>
        <dbReference type="EMBL" id="MDC0685076.1"/>
    </source>
</evidence>
<feature type="compositionally biased region" description="Basic residues" evidence="1">
    <location>
        <begin position="40"/>
        <end position="49"/>
    </location>
</feature>
<keyword evidence="3" id="KW-1185">Reference proteome</keyword>
<organism evidence="2 3">
    <name type="scientific">Sorangium atrum</name>
    <dbReference type="NCBI Taxonomy" id="2995308"/>
    <lineage>
        <taxon>Bacteria</taxon>
        <taxon>Pseudomonadati</taxon>
        <taxon>Myxococcota</taxon>
        <taxon>Polyangia</taxon>
        <taxon>Polyangiales</taxon>
        <taxon>Polyangiaceae</taxon>
        <taxon>Sorangium</taxon>
    </lineage>
</organism>
<reference evidence="2 3" key="1">
    <citation type="submission" date="2023-01" db="EMBL/GenBank/DDBJ databases">
        <title>Minimal conservation of predation-associated metabolite biosynthetic gene clusters underscores biosynthetic potential of Myxococcota including descriptions for ten novel species: Archangium lansinium sp. nov., Myxococcus landrumus sp. nov., Nannocystis bai.</title>
        <authorList>
            <person name="Ahearne A."/>
            <person name="Stevens C."/>
            <person name="Dowd S."/>
        </authorList>
    </citation>
    <scope>NUCLEOTIDE SEQUENCE [LARGE SCALE GENOMIC DNA]</scope>
    <source>
        <strain evidence="2 3">WIWO2</strain>
    </source>
</reference>
<evidence type="ECO:0008006" key="4">
    <source>
        <dbReference type="Google" id="ProtNLM"/>
    </source>
</evidence>
<name>A0ABT5CF43_9BACT</name>
<sequence>MIQAEDGEGPGAPNAHHVDGSRVRRSDAYFTADNQVERRASHRAPRHRCTSADETTQRGIPAVAGNHDARADPARRRAGAVNQQLGPVYVYRPAVGCAYLCASHKSITENCGGMCPQAFDQSFTAMRDRIRPRRIRHGQPVTATPVCITIDKSVIRNPSRRVVQAADAQAQQKRQSVGLNHLAMESAGGRLFALYQQDVDTFAAQGGRRGDSRNACSDDDDVRLRCAHV</sequence>
<accession>A0ABT5CF43</accession>
<comment type="caution">
    <text evidence="2">The sequence shown here is derived from an EMBL/GenBank/DDBJ whole genome shotgun (WGS) entry which is preliminary data.</text>
</comment>
<dbReference type="EMBL" id="JAQNDK010000006">
    <property type="protein sequence ID" value="MDC0685076.1"/>
    <property type="molecule type" value="Genomic_DNA"/>
</dbReference>
<proteinExistence type="predicted"/>